<accession>A0A0P9FGX4</accession>
<keyword evidence="2" id="KW-1185">Reference proteome</keyword>
<evidence type="ECO:0000313" key="1">
    <source>
        <dbReference type="EMBL" id="KPV52396.1"/>
    </source>
</evidence>
<dbReference type="Proteomes" id="UP000050509">
    <property type="component" value="Unassembled WGS sequence"/>
</dbReference>
<reference evidence="1 2" key="1">
    <citation type="submission" date="2015-09" db="EMBL/GenBank/DDBJ databases">
        <title>Draft genome sequence of Kouleothrix aurantiaca JCM 19913.</title>
        <authorList>
            <person name="Hemp J."/>
        </authorList>
    </citation>
    <scope>NUCLEOTIDE SEQUENCE [LARGE SCALE GENOMIC DNA]</scope>
    <source>
        <strain evidence="1 2">COM-B</strain>
    </source>
</reference>
<comment type="caution">
    <text evidence="1">The sequence shown here is derived from an EMBL/GenBank/DDBJ whole genome shotgun (WGS) entry which is preliminary data.</text>
</comment>
<feature type="non-terminal residue" evidence="1">
    <location>
        <position position="75"/>
    </location>
</feature>
<dbReference type="EMBL" id="LJCR01000559">
    <property type="protein sequence ID" value="KPV52396.1"/>
    <property type="molecule type" value="Genomic_DNA"/>
</dbReference>
<sequence>MSEPNDFFVVGGTLRVQSSSYVTRPADQELYSHVKAGEFCYVLTSRQMGKSSLMVRTARRLEAEGVRTVIIDLTS</sequence>
<evidence type="ECO:0000313" key="2">
    <source>
        <dbReference type="Proteomes" id="UP000050509"/>
    </source>
</evidence>
<dbReference type="Pfam" id="PF14516">
    <property type="entry name" value="AAA_35"/>
    <property type="match status" value="1"/>
</dbReference>
<organism evidence="1 2">
    <name type="scientific">Kouleothrix aurantiaca</name>
    <dbReference type="NCBI Taxonomy" id="186479"/>
    <lineage>
        <taxon>Bacteria</taxon>
        <taxon>Bacillati</taxon>
        <taxon>Chloroflexota</taxon>
        <taxon>Chloroflexia</taxon>
        <taxon>Chloroflexales</taxon>
        <taxon>Roseiflexineae</taxon>
        <taxon>Roseiflexaceae</taxon>
        <taxon>Kouleothrix</taxon>
    </lineage>
</organism>
<proteinExistence type="predicted"/>
<evidence type="ECO:0008006" key="3">
    <source>
        <dbReference type="Google" id="ProtNLM"/>
    </source>
</evidence>
<protein>
    <recommendedName>
        <fullName evidence="3">ATP-binding protein</fullName>
    </recommendedName>
</protein>
<dbReference type="AlphaFoldDB" id="A0A0P9FGX4"/>
<name>A0A0P9FGX4_9CHLR</name>
<gene>
    <name evidence="1" type="ORF">SE17_15750</name>
</gene>